<gene>
    <name evidence="2" type="ORF">METZ01_LOCUS419640</name>
</gene>
<dbReference type="EMBL" id="UINC01165411">
    <property type="protein sequence ID" value="SVD66786.1"/>
    <property type="molecule type" value="Genomic_DNA"/>
</dbReference>
<proteinExistence type="predicted"/>
<name>A0A382X6H4_9ZZZZ</name>
<feature type="non-terminal residue" evidence="2">
    <location>
        <position position="170"/>
    </location>
</feature>
<accession>A0A382X6H4</accession>
<sequence length="170" mass="19346">MADNNDIEFEEFDAKNRDEVLGIYHILLALMIVLTSHGFMLGNNGTNGDFALNYCNDEDRIPDTNPAISYSSTHYPEELLAPDSFFACEIGFIEGVVDLGWEVTVPQYNERIDNIMILNHESYKQFVTGEDYRHRPNLISPQLIHLANYNVNTGDGNTRPVITFAEYYEG</sequence>
<dbReference type="AlphaFoldDB" id="A0A382X6H4"/>
<reference evidence="2" key="1">
    <citation type="submission" date="2018-05" db="EMBL/GenBank/DDBJ databases">
        <authorList>
            <person name="Lanie J.A."/>
            <person name="Ng W.-L."/>
            <person name="Kazmierczak K.M."/>
            <person name="Andrzejewski T.M."/>
            <person name="Davidsen T.M."/>
            <person name="Wayne K.J."/>
            <person name="Tettelin H."/>
            <person name="Glass J.I."/>
            <person name="Rusch D."/>
            <person name="Podicherti R."/>
            <person name="Tsui H.-C.T."/>
            <person name="Winkler M.E."/>
        </authorList>
    </citation>
    <scope>NUCLEOTIDE SEQUENCE</scope>
</reference>
<evidence type="ECO:0000313" key="2">
    <source>
        <dbReference type="EMBL" id="SVD66786.1"/>
    </source>
</evidence>
<keyword evidence="1" id="KW-1133">Transmembrane helix</keyword>
<keyword evidence="1" id="KW-0812">Transmembrane</keyword>
<keyword evidence="1" id="KW-0472">Membrane</keyword>
<protein>
    <submittedName>
        <fullName evidence="2">Uncharacterized protein</fullName>
    </submittedName>
</protein>
<evidence type="ECO:0000256" key="1">
    <source>
        <dbReference type="SAM" id="Phobius"/>
    </source>
</evidence>
<organism evidence="2">
    <name type="scientific">marine metagenome</name>
    <dbReference type="NCBI Taxonomy" id="408172"/>
    <lineage>
        <taxon>unclassified sequences</taxon>
        <taxon>metagenomes</taxon>
        <taxon>ecological metagenomes</taxon>
    </lineage>
</organism>
<feature type="transmembrane region" description="Helical" evidence="1">
    <location>
        <begin position="20"/>
        <end position="41"/>
    </location>
</feature>